<feature type="transmembrane region" description="Helical" evidence="5">
    <location>
        <begin position="109"/>
        <end position="129"/>
    </location>
</feature>
<comment type="function">
    <text evidence="5">Plays a role in cell envelope biogenesis, maintenance of cell envelope integrity and membrane homeostasis.</text>
</comment>
<feature type="transmembrane region" description="Helical" evidence="5">
    <location>
        <begin position="48"/>
        <end position="71"/>
    </location>
</feature>
<dbReference type="Proteomes" id="UP000199470">
    <property type="component" value="Unassembled WGS sequence"/>
</dbReference>
<gene>
    <name evidence="5" type="primary">yciB</name>
    <name evidence="6" type="ORF">SAMN02982985_04912</name>
</gene>
<feature type="transmembrane region" description="Helical" evidence="5">
    <location>
        <begin position="78"/>
        <end position="97"/>
    </location>
</feature>
<dbReference type="Pfam" id="PF04279">
    <property type="entry name" value="IspA"/>
    <property type="match status" value="1"/>
</dbReference>
<comment type="subcellular location">
    <subcellularLocation>
        <location evidence="5">Cell inner membrane</location>
        <topology evidence="5">Multi-pass membrane protein</topology>
    </subcellularLocation>
</comment>
<comment type="similarity">
    <text evidence="5">Belongs to the YciB family.</text>
</comment>
<dbReference type="NCBIfam" id="NF001325">
    <property type="entry name" value="PRK00259.1-3"/>
    <property type="match status" value="1"/>
</dbReference>
<dbReference type="STRING" id="758825.SAMN02982985_04912"/>
<accession>A0A1I4SRZ8</accession>
<keyword evidence="3 5" id="KW-1133">Transmembrane helix</keyword>
<keyword evidence="5" id="KW-0997">Cell inner membrane</keyword>
<dbReference type="InterPro" id="IPR006008">
    <property type="entry name" value="YciB"/>
</dbReference>
<evidence type="ECO:0000256" key="2">
    <source>
        <dbReference type="ARBA" id="ARBA00022692"/>
    </source>
</evidence>
<evidence type="ECO:0000256" key="4">
    <source>
        <dbReference type="ARBA" id="ARBA00023136"/>
    </source>
</evidence>
<evidence type="ECO:0000313" key="6">
    <source>
        <dbReference type="EMBL" id="SFM67149.1"/>
    </source>
</evidence>
<dbReference type="HAMAP" id="MF_00189">
    <property type="entry name" value="YciB"/>
    <property type="match status" value="1"/>
</dbReference>
<dbReference type="RefSeq" id="WP_093390333.1">
    <property type="nucleotide sequence ID" value="NZ_FOTW01000027.1"/>
</dbReference>
<keyword evidence="7" id="KW-1185">Reference proteome</keyword>
<dbReference type="PANTHER" id="PTHR36917:SF1">
    <property type="entry name" value="INNER MEMBRANE-SPANNING PROTEIN YCIB"/>
    <property type="match status" value="1"/>
</dbReference>
<organism evidence="6 7">
    <name type="scientific">Rugamonas rubra</name>
    <dbReference type="NCBI Taxonomy" id="758825"/>
    <lineage>
        <taxon>Bacteria</taxon>
        <taxon>Pseudomonadati</taxon>
        <taxon>Pseudomonadota</taxon>
        <taxon>Betaproteobacteria</taxon>
        <taxon>Burkholderiales</taxon>
        <taxon>Oxalobacteraceae</taxon>
        <taxon>Telluria group</taxon>
        <taxon>Rugamonas</taxon>
    </lineage>
</organism>
<feature type="transmembrane region" description="Helical" evidence="5">
    <location>
        <begin position="183"/>
        <end position="201"/>
    </location>
</feature>
<keyword evidence="2 5" id="KW-0812">Transmembrane</keyword>
<evidence type="ECO:0000256" key="5">
    <source>
        <dbReference type="HAMAP-Rule" id="MF_00189"/>
    </source>
</evidence>
<keyword evidence="1 5" id="KW-1003">Cell membrane</keyword>
<dbReference type="PANTHER" id="PTHR36917">
    <property type="entry name" value="INTRACELLULAR SEPTATION PROTEIN A-RELATED"/>
    <property type="match status" value="1"/>
</dbReference>
<dbReference type="GO" id="GO:0005886">
    <property type="term" value="C:plasma membrane"/>
    <property type="evidence" value="ECO:0007669"/>
    <property type="project" value="UniProtKB-SubCell"/>
</dbReference>
<name>A0A1I4SRZ8_9BURK</name>
<dbReference type="EMBL" id="FOTW01000027">
    <property type="protein sequence ID" value="SFM67149.1"/>
    <property type="molecule type" value="Genomic_DNA"/>
</dbReference>
<reference evidence="6 7" key="1">
    <citation type="submission" date="2016-10" db="EMBL/GenBank/DDBJ databases">
        <authorList>
            <person name="de Groot N.N."/>
        </authorList>
    </citation>
    <scope>NUCLEOTIDE SEQUENCE [LARGE SCALE GENOMIC DNA]</scope>
    <source>
        <strain evidence="6 7">ATCC 43154</strain>
    </source>
</reference>
<protein>
    <recommendedName>
        <fullName evidence="5">Inner membrane-spanning protein YciB</fullName>
    </recommendedName>
</protein>
<dbReference type="AlphaFoldDB" id="A0A1I4SRZ8"/>
<evidence type="ECO:0000256" key="3">
    <source>
        <dbReference type="ARBA" id="ARBA00022989"/>
    </source>
</evidence>
<proteinExistence type="inferred from homology"/>
<feature type="transmembrane region" description="Helical" evidence="5">
    <location>
        <begin position="150"/>
        <end position="171"/>
    </location>
</feature>
<sequence>MKFLFDFFPLLVFFGAFKWGGANAELATNYINTHLSGIISGGSITADLAPMIVATIAGVAATAAQIGYLLARGRKVDTILWISLLLFVFFGGLTIYFHDENLIKWKLTIFYWGSAIALTGAQLIFKKNLMRKSMEAIMQLPDPIWQRLNLIWISFFTFMGFLNLYVAFVLFKGDTAAWVSFKAFGSTAIMFAFIIGQTFYLSKHMKEEA</sequence>
<dbReference type="OrthoDB" id="9788219at2"/>
<evidence type="ECO:0000313" key="7">
    <source>
        <dbReference type="Proteomes" id="UP000199470"/>
    </source>
</evidence>
<evidence type="ECO:0000256" key="1">
    <source>
        <dbReference type="ARBA" id="ARBA00022475"/>
    </source>
</evidence>
<keyword evidence="4 5" id="KW-0472">Membrane</keyword>